<keyword evidence="3" id="KW-1185">Reference proteome</keyword>
<gene>
    <name evidence="2" type="ORF">V5N11_000924</name>
</gene>
<evidence type="ECO:0000313" key="2">
    <source>
        <dbReference type="EMBL" id="KAL1224593.1"/>
    </source>
</evidence>
<evidence type="ECO:0000259" key="1">
    <source>
        <dbReference type="Pfam" id="PF07727"/>
    </source>
</evidence>
<protein>
    <submittedName>
        <fullName evidence="2">Retrovirus-related Pol polyprotein from transposon RE1</fullName>
    </submittedName>
</protein>
<name>A0ABD1C537_CARAN</name>
<comment type="caution">
    <text evidence="2">The sequence shown here is derived from an EMBL/GenBank/DDBJ whole genome shotgun (WGS) entry which is preliminary data.</text>
</comment>
<accession>A0ABD1C537</accession>
<organism evidence="2 3">
    <name type="scientific">Cardamine amara subsp. amara</name>
    <dbReference type="NCBI Taxonomy" id="228776"/>
    <lineage>
        <taxon>Eukaryota</taxon>
        <taxon>Viridiplantae</taxon>
        <taxon>Streptophyta</taxon>
        <taxon>Embryophyta</taxon>
        <taxon>Tracheophyta</taxon>
        <taxon>Spermatophyta</taxon>
        <taxon>Magnoliopsida</taxon>
        <taxon>eudicotyledons</taxon>
        <taxon>Gunneridae</taxon>
        <taxon>Pentapetalae</taxon>
        <taxon>rosids</taxon>
        <taxon>malvids</taxon>
        <taxon>Brassicales</taxon>
        <taxon>Brassicaceae</taxon>
        <taxon>Cardamineae</taxon>
        <taxon>Cardamine</taxon>
    </lineage>
</organism>
<feature type="domain" description="Reverse transcriptase Ty1/copia-type" evidence="1">
    <location>
        <begin position="5"/>
        <end position="76"/>
    </location>
</feature>
<dbReference type="Pfam" id="PF07727">
    <property type="entry name" value="RVT_2"/>
    <property type="match status" value="1"/>
</dbReference>
<dbReference type="InterPro" id="IPR013103">
    <property type="entry name" value="RVT_2"/>
</dbReference>
<dbReference type="AlphaFoldDB" id="A0ABD1C537"/>
<evidence type="ECO:0000313" key="3">
    <source>
        <dbReference type="Proteomes" id="UP001558713"/>
    </source>
</evidence>
<proteinExistence type="predicted"/>
<dbReference type="Proteomes" id="UP001558713">
    <property type="component" value="Unassembled WGS sequence"/>
</dbReference>
<dbReference type="EMBL" id="JBANAX010000050">
    <property type="protein sequence ID" value="KAL1224593.1"/>
    <property type="molecule type" value="Genomic_DNA"/>
</dbReference>
<reference evidence="2 3" key="1">
    <citation type="submission" date="2024-04" db="EMBL/GenBank/DDBJ databases">
        <title>Genome assembly C_amara_ONT_v2.</title>
        <authorList>
            <person name="Yant L."/>
            <person name="Moore C."/>
            <person name="Slenker M."/>
        </authorList>
    </citation>
    <scope>NUCLEOTIDE SEQUENCE [LARGE SCALE GENOMIC DNA]</scope>
    <source>
        <tissue evidence="2">Leaf</tissue>
    </source>
</reference>
<sequence length="109" mass="12553">MLEKVITGSSMEDINTFKTYLSSCFHMKDLRVLKYFLCIEVAQSPSGMYLCQRKYILDIVAETGLLGTKLVSHPMEQNHHLDLSKSDAFSDPTRYHRLVGYLIYLSVTR</sequence>